<evidence type="ECO:0000256" key="1">
    <source>
        <dbReference type="ARBA" id="ARBA00038508"/>
    </source>
</evidence>
<dbReference type="EMBL" id="IACT01008892">
    <property type="protein sequence ID" value="LAC28004.1"/>
    <property type="molecule type" value="mRNA"/>
</dbReference>
<evidence type="ECO:0000256" key="2">
    <source>
        <dbReference type="ARBA" id="ARBA00040808"/>
    </source>
</evidence>
<dbReference type="InterPro" id="IPR036915">
    <property type="entry name" value="Cyclin-like_sf"/>
</dbReference>
<feature type="compositionally biased region" description="Polar residues" evidence="3">
    <location>
        <begin position="185"/>
        <end position="223"/>
    </location>
</feature>
<name>A0A6A7GCF6_9CRUS</name>
<dbReference type="InterPro" id="IPR013922">
    <property type="entry name" value="Cyclin_PHO80-like"/>
</dbReference>
<evidence type="ECO:0000256" key="3">
    <source>
        <dbReference type="SAM" id="MobiDB-lite"/>
    </source>
</evidence>
<dbReference type="AlphaFoldDB" id="A0A6A7GCF6"/>
<sequence>MKTNKLVSALSCVLTQLCRRNDLIPFNRSAVTKFHALRAPDICIHDYLVRISRYSNCSPECFILALIYIDRLIKNNPQFALNSLNVHRILITGIMTAAKFFDDQYYNNVYYGKVGGVPAGEINTLELEFLFMINFSLYVSSDEYDQYLSQLSQHSSRSSCICPKDIEQLNATKTFQPQEVKGFPQSRSKCASNADIQTPDESTSRFSPPFRTPSTSMSCGGEF</sequence>
<protein>
    <recommendedName>
        <fullName evidence="2">Protein CNPPD1</fullName>
    </recommendedName>
</protein>
<comment type="similarity">
    <text evidence="1">Belongs to the CNPPD1 family.</text>
</comment>
<evidence type="ECO:0000313" key="4">
    <source>
        <dbReference type="EMBL" id="LAC28004.1"/>
    </source>
</evidence>
<accession>A0A6A7GCF6</accession>
<dbReference type="PANTHER" id="PTHR15615">
    <property type="match status" value="1"/>
</dbReference>
<dbReference type="Gene3D" id="1.10.472.10">
    <property type="entry name" value="Cyclin-like"/>
    <property type="match status" value="1"/>
</dbReference>
<feature type="region of interest" description="Disordered" evidence="3">
    <location>
        <begin position="183"/>
        <end position="223"/>
    </location>
</feature>
<dbReference type="SUPFAM" id="SSF47954">
    <property type="entry name" value="Cyclin-like"/>
    <property type="match status" value="1"/>
</dbReference>
<dbReference type="GO" id="GO:0019901">
    <property type="term" value="F:protein kinase binding"/>
    <property type="evidence" value="ECO:0007669"/>
    <property type="project" value="InterPro"/>
</dbReference>
<proteinExistence type="evidence at transcript level"/>
<reference evidence="4" key="1">
    <citation type="submission" date="2017-11" db="EMBL/GenBank/DDBJ databases">
        <title>The sensing device of the deep-sea amphipod.</title>
        <authorList>
            <person name="Kobayashi H."/>
            <person name="Nagahama T."/>
            <person name="Arai W."/>
            <person name="Sasagawa Y."/>
            <person name="Umeda M."/>
            <person name="Hayashi T."/>
            <person name="Nikaido I."/>
            <person name="Watanabe H."/>
            <person name="Oguri K."/>
            <person name="Kitazato H."/>
            <person name="Fujioka K."/>
            <person name="Kido Y."/>
            <person name="Takami H."/>
        </authorList>
    </citation>
    <scope>NUCLEOTIDE SEQUENCE</scope>
    <source>
        <tissue evidence="4">Whole body</tissue>
    </source>
</reference>
<organism evidence="4">
    <name type="scientific">Hirondellea gigas</name>
    <dbReference type="NCBI Taxonomy" id="1518452"/>
    <lineage>
        <taxon>Eukaryota</taxon>
        <taxon>Metazoa</taxon>
        <taxon>Ecdysozoa</taxon>
        <taxon>Arthropoda</taxon>
        <taxon>Crustacea</taxon>
        <taxon>Multicrustacea</taxon>
        <taxon>Malacostraca</taxon>
        <taxon>Eumalacostraca</taxon>
        <taxon>Peracarida</taxon>
        <taxon>Amphipoda</taxon>
        <taxon>Amphilochidea</taxon>
        <taxon>Lysianassida</taxon>
        <taxon>Lysianassidira</taxon>
        <taxon>Lysianassoidea</taxon>
        <taxon>Lysianassidae</taxon>
        <taxon>Hirondellea</taxon>
    </lineage>
</organism>
<dbReference type="Pfam" id="PF08613">
    <property type="entry name" value="Cyclin"/>
    <property type="match status" value="1"/>
</dbReference>
<dbReference type="PANTHER" id="PTHR15615:SF108">
    <property type="entry name" value="PROTEIN CNPPD1"/>
    <property type="match status" value="1"/>
</dbReference>